<dbReference type="EMBL" id="CP034248">
    <property type="protein sequence ID" value="AZK46096.1"/>
    <property type="molecule type" value="Genomic_DNA"/>
</dbReference>
<feature type="transmembrane region" description="Helical" evidence="1">
    <location>
        <begin position="24"/>
        <end position="41"/>
    </location>
</feature>
<proteinExistence type="predicted"/>
<accession>A0A3S8RSY2</accession>
<organism evidence="2 3">
    <name type="scientific">Paenibacillus lentus</name>
    <dbReference type="NCBI Taxonomy" id="1338368"/>
    <lineage>
        <taxon>Bacteria</taxon>
        <taxon>Bacillati</taxon>
        <taxon>Bacillota</taxon>
        <taxon>Bacilli</taxon>
        <taxon>Bacillales</taxon>
        <taxon>Paenibacillaceae</taxon>
        <taxon>Paenibacillus</taxon>
    </lineage>
</organism>
<keyword evidence="1" id="KW-0472">Membrane</keyword>
<evidence type="ECO:0000256" key="1">
    <source>
        <dbReference type="SAM" id="Phobius"/>
    </source>
</evidence>
<name>A0A3S8RSY2_9BACL</name>
<reference evidence="2 3" key="1">
    <citation type="submission" date="2018-11" db="EMBL/GenBank/DDBJ databases">
        <title>Genome sequencing of Paenibacillus lentus DSM25539(T).</title>
        <authorList>
            <person name="Kook J.-K."/>
            <person name="Park S.-N."/>
            <person name="Lim Y.K."/>
        </authorList>
    </citation>
    <scope>NUCLEOTIDE SEQUENCE [LARGE SCALE GENOMIC DNA]</scope>
    <source>
        <strain evidence="2 3">DSM 25539</strain>
    </source>
</reference>
<keyword evidence="1" id="KW-1133">Transmembrane helix</keyword>
<gene>
    <name evidence="2" type="ORF">EIM92_07750</name>
</gene>
<evidence type="ECO:0000313" key="3">
    <source>
        <dbReference type="Proteomes" id="UP000273145"/>
    </source>
</evidence>
<dbReference type="AlphaFoldDB" id="A0A3S8RSY2"/>
<keyword evidence="1" id="KW-0812">Transmembrane</keyword>
<dbReference type="Proteomes" id="UP000273145">
    <property type="component" value="Chromosome"/>
</dbReference>
<keyword evidence="3" id="KW-1185">Reference proteome</keyword>
<evidence type="ECO:0000313" key="2">
    <source>
        <dbReference type="EMBL" id="AZK46096.1"/>
    </source>
</evidence>
<dbReference type="KEGG" id="plen:EIM92_07750"/>
<dbReference type="OrthoDB" id="2679306at2"/>
<protein>
    <submittedName>
        <fullName evidence="2">Uncharacterized protein</fullName>
    </submittedName>
</protein>
<sequence length="175" mass="20063">MGVWIYICRQQASILERVAMNKKVSIIFSLIVLSLVILLIYSQNKYNRSPVEYQINIETADINLKDVHLVKFNNAIYLGANYYIEQKGQYQKVDGLNIKGTIDNVLVLDVAAGGNPFEGQQNNPVRYLGEGGIFNKVKISDDTLFKVHIVYTVDHVKKEYFENLKLSDYRKKLVN</sequence>